<name>A0A6L3VSI4_9ACTN</name>
<feature type="transmembrane region" description="Helical" evidence="4">
    <location>
        <begin position="283"/>
        <end position="306"/>
    </location>
</feature>
<feature type="transmembrane region" description="Helical" evidence="4">
    <location>
        <begin position="253"/>
        <end position="271"/>
    </location>
</feature>
<feature type="transmembrane region" description="Helical" evidence="4">
    <location>
        <begin position="37"/>
        <end position="56"/>
    </location>
</feature>
<sequence length="682" mass="69562">MSRPLRVTADAAVVLAAASAVLAVLLAARTPDALPVLFAVTAVVCLPVAPVGAAVVRSRPRNAVSWILLAAGVCLPLNMALQIAVAAAYDHGDGAIPAPALLATVNTFAALAGVPLAATFGLLLFPDGRLGGPSRRRRVLAAACGTELAAIACWALFSPTMIDYPDQDNPTGLPGAAGQAAEGGVLAILLLGPVALATSTALMRRARRAPDPAGRALRLVAGAGYAIAASQLVCVAVGMSGGDTVVVSALENTAALVLGAAAWVGIVRYGLFDLRRVMHRALIYGLLTAGVVAVYLVLATALGALAGGRLPGALATAGAALTVLPLRDLLQRRASQLVYGLRDEPAAVVGRLGDRLHAAAEPADVLPAAARTIAEVLRLPYVAIEVEGVAVGAHGVTGSGHRESLPLPLPLAEPGGDAPVGAAGKAAAGRSGEAVGMLVLETRDPAERFGTAERELLGQLARQVAVTVRALSLAAELRTSRERLVGAREEERRRLRHDLHDGLGASLTGIALGIDTACRSLPAGTATGLLARLRAETENVIAEIRRIVYDLRPAVLDELGLTEAVRSHAAQLGGVSVLVPAALPALPAAVEVAAYRIAVEALTNASRHAPGARVEVEVAFRPPGLEVVVRDDGGGLPDGFRAGVGITSMRRRATELGGTCTVTRRDPTGTIVHAVLPLAEPA</sequence>
<evidence type="ECO:0000313" key="7">
    <source>
        <dbReference type="Proteomes" id="UP000483004"/>
    </source>
</evidence>
<dbReference type="InterPro" id="IPR050482">
    <property type="entry name" value="Sensor_HK_TwoCompSys"/>
</dbReference>
<feature type="transmembrane region" description="Helical" evidence="4">
    <location>
        <begin position="101"/>
        <end position="126"/>
    </location>
</feature>
<evidence type="ECO:0000256" key="2">
    <source>
        <dbReference type="ARBA" id="ARBA00022777"/>
    </source>
</evidence>
<keyword evidence="4" id="KW-0472">Membrane</keyword>
<dbReference type="Pfam" id="PF02518">
    <property type="entry name" value="HATPase_c"/>
    <property type="match status" value="1"/>
</dbReference>
<dbReference type="GO" id="GO:0016020">
    <property type="term" value="C:membrane"/>
    <property type="evidence" value="ECO:0007669"/>
    <property type="project" value="InterPro"/>
</dbReference>
<keyword evidence="4" id="KW-1133">Transmembrane helix</keyword>
<reference evidence="6 7" key="1">
    <citation type="submission" date="2019-09" db="EMBL/GenBank/DDBJ databases">
        <title>Actinomadura physcomitrii sp. nov., a novel actinomycete isolated from moss [Physcomitrium sphaericum (Ludw) Fuernr].</title>
        <authorList>
            <person name="Liu C."/>
            <person name="Zhuang X."/>
        </authorList>
    </citation>
    <scope>NUCLEOTIDE SEQUENCE [LARGE SCALE GENOMIC DNA]</scope>
    <source>
        <strain evidence="6 7">CYP1-1B</strain>
    </source>
</reference>
<evidence type="ECO:0000256" key="3">
    <source>
        <dbReference type="ARBA" id="ARBA00023012"/>
    </source>
</evidence>
<dbReference type="GO" id="GO:0000155">
    <property type="term" value="F:phosphorelay sensor kinase activity"/>
    <property type="evidence" value="ECO:0007669"/>
    <property type="project" value="InterPro"/>
</dbReference>
<dbReference type="AlphaFoldDB" id="A0A6L3VSI4"/>
<dbReference type="InterPro" id="IPR011712">
    <property type="entry name" value="Sig_transdc_His_kin_sub3_dim/P"/>
</dbReference>
<protein>
    <recommendedName>
        <fullName evidence="5">Histidine kinase/HSP90-like ATPase domain-containing protein</fullName>
    </recommendedName>
</protein>
<dbReference type="EMBL" id="WBMR01000065">
    <property type="protein sequence ID" value="KAB2379006.1"/>
    <property type="molecule type" value="Genomic_DNA"/>
</dbReference>
<gene>
    <name evidence="6" type="ORF">F9B16_22395</name>
</gene>
<evidence type="ECO:0000256" key="4">
    <source>
        <dbReference type="SAM" id="Phobius"/>
    </source>
</evidence>
<dbReference type="Gene3D" id="3.30.565.10">
    <property type="entry name" value="Histidine kinase-like ATPase, C-terminal domain"/>
    <property type="match status" value="1"/>
</dbReference>
<dbReference type="Gene3D" id="1.20.5.1930">
    <property type="match status" value="1"/>
</dbReference>
<feature type="transmembrane region" description="Helical" evidence="4">
    <location>
        <begin position="177"/>
        <end position="198"/>
    </location>
</feature>
<proteinExistence type="predicted"/>
<keyword evidence="2" id="KW-0418">Kinase</keyword>
<feature type="transmembrane region" description="Helical" evidence="4">
    <location>
        <begin position="219"/>
        <end position="241"/>
    </location>
</feature>
<evidence type="ECO:0000313" key="6">
    <source>
        <dbReference type="EMBL" id="KAB2379006.1"/>
    </source>
</evidence>
<accession>A0A6L3VSI4</accession>
<keyword evidence="1" id="KW-0808">Transferase</keyword>
<dbReference type="GO" id="GO:0046983">
    <property type="term" value="F:protein dimerization activity"/>
    <property type="evidence" value="ECO:0007669"/>
    <property type="project" value="InterPro"/>
</dbReference>
<feature type="transmembrane region" description="Helical" evidence="4">
    <location>
        <begin position="138"/>
        <end position="157"/>
    </location>
</feature>
<dbReference type="Pfam" id="PF07730">
    <property type="entry name" value="HisKA_3"/>
    <property type="match status" value="1"/>
</dbReference>
<dbReference type="RefSeq" id="WP_151542068.1">
    <property type="nucleotide sequence ID" value="NZ_WBMR01000065.1"/>
</dbReference>
<dbReference type="SUPFAM" id="SSF55874">
    <property type="entry name" value="ATPase domain of HSP90 chaperone/DNA topoisomerase II/histidine kinase"/>
    <property type="match status" value="1"/>
</dbReference>
<dbReference type="InterPro" id="IPR036890">
    <property type="entry name" value="HATPase_C_sf"/>
</dbReference>
<keyword evidence="4" id="KW-0812">Transmembrane</keyword>
<dbReference type="OrthoDB" id="227596at2"/>
<dbReference type="SMART" id="SM00387">
    <property type="entry name" value="HATPase_c"/>
    <property type="match status" value="1"/>
</dbReference>
<keyword evidence="3" id="KW-0902">Two-component regulatory system</keyword>
<comment type="caution">
    <text evidence="6">The sequence shown here is derived from an EMBL/GenBank/DDBJ whole genome shotgun (WGS) entry which is preliminary data.</text>
</comment>
<keyword evidence="7" id="KW-1185">Reference proteome</keyword>
<organism evidence="6 7">
    <name type="scientific">Actinomadura montaniterrae</name>
    <dbReference type="NCBI Taxonomy" id="1803903"/>
    <lineage>
        <taxon>Bacteria</taxon>
        <taxon>Bacillati</taxon>
        <taxon>Actinomycetota</taxon>
        <taxon>Actinomycetes</taxon>
        <taxon>Streptosporangiales</taxon>
        <taxon>Thermomonosporaceae</taxon>
        <taxon>Actinomadura</taxon>
    </lineage>
</organism>
<dbReference type="PANTHER" id="PTHR24421">
    <property type="entry name" value="NITRATE/NITRITE SENSOR PROTEIN NARX-RELATED"/>
    <property type="match status" value="1"/>
</dbReference>
<evidence type="ECO:0000259" key="5">
    <source>
        <dbReference type="SMART" id="SM00387"/>
    </source>
</evidence>
<feature type="transmembrane region" description="Helical" evidence="4">
    <location>
        <begin position="63"/>
        <end position="89"/>
    </location>
</feature>
<dbReference type="CDD" id="cd16917">
    <property type="entry name" value="HATPase_UhpB-NarQ-NarX-like"/>
    <property type="match status" value="1"/>
</dbReference>
<dbReference type="Proteomes" id="UP000483004">
    <property type="component" value="Unassembled WGS sequence"/>
</dbReference>
<dbReference type="InterPro" id="IPR003594">
    <property type="entry name" value="HATPase_dom"/>
</dbReference>
<evidence type="ECO:0000256" key="1">
    <source>
        <dbReference type="ARBA" id="ARBA00022679"/>
    </source>
</evidence>
<feature type="domain" description="Histidine kinase/HSP90-like ATPase" evidence="5">
    <location>
        <begin position="589"/>
        <end position="680"/>
    </location>
</feature>